<protein>
    <submittedName>
        <fullName evidence="1">Uncharacterized protein</fullName>
    </submittedName>
</protein>
<accession>A0A0E9WLQ4</accession>
<reference evidence="1" key="1">
    <citation type="submission" date="2014-11" db="EMBL/GenBank/DDBJ databases">
        <authorList>
            <person name="Amaro Gonzalez C."/>
        </authorList>
    </citation>
    <scope>NUCLEOTIDE SEQUENCE</scope>
</reference>
<dbReference type="AlphaFoldDB" id="A0A0E9WLQ4"/>
<name>A0A0E9WLQ4_ANGAN</name>
<organism evidence="1">
    <name type="scientific">Anguilla anguilla</name>
    <name type="common">European freshwater eel</name>
    <name type="synonym">Muraena anguilla</name>
    <dbReference type="NCBI Taxonomy" id="7936"/>
    <lineage>
        <taxon>Eukaryota</taxon>
        <taxon>Metazoa</taxon>
        <taxon>Chordata</taxon>
        <taxon>Craniata</taxon>
        <taxon>Vertebrata</taxon>
        <taxon>Euteleostomi</taxon>
        <taxon>Actinopterygii</taxon>
        <taxon>Neopterygii</taxon>
        <taxon>Teleostei</taxon>
        <taxon>Anguilliformes</taxon>
        <taxon>Anguillidae</taxon>
        <taxon>Anguilla</taxon>
    </lineage>
</organism>
<proteinExistence type="predicted"/>
<reference evidence="1" key="2">
    <citation type="journal article" date="2015" name="Fish Shellfish Immunol.">
        <title>Early steps in the European eel (Anguilla anguilla)-Vibrio vulnificus interaction in the gills: Role of the RtxA13 toxin.</title>
        <authorList>
            <person name="Callol A."/>
            <person name="Pajuelo D."/>
            <person name="Ebbesson L."/>
            <person name="Teles M."/>
            <person name="MacKenzie S."/>
            <person name="Amaro C."/>
        </authorList>
    </citation>
    <scope>NUCLEOTIDE SEQUENCE</scope>
</reference>
<sequence>MCWITLVRSERNCIMPVPLLKNRSLCVRVK</sequence>
<dbReference type="EMBL" id="GBXM01017315">
    <property type="protein sequence ID" value="JAH91262.1"/>
    <property type="molecule type" value="Transcribed_RNA"/>
</dbReference>
<evidence type="ECO:0000313" key="1">
    <source>
        <dbReference type="EMBL" id="JAH91262.1"/>
    </source>
</evidence>